<evidence type="ECO:0000259" key="3">
    <source>
        <dbReference type="Pfam" id="PF16569"/>
    </source>
</evidence>
<gene>
    <name evidence="5" type="ORF">CCDG5_1266</name>
</gene>
<sequence>MRLLKRFCAIFLSVMLVMSLGIVTAFAAAKTGSLTLKDSHGNVMSNSTFDAYQIISWNSGNMAVNGTFKGIIKNALGITSSDDADIMRAIGNLRDKGTAAAKFAADVKAGILSMNPKAVTTAQSKDGKFSSLPYGYYLIVQTSVGEADGTALSDPILVFIDKAETEVKVKVSAANIEKKIEVPDPADSKNKIYVDSNTAAVGDKVNYRSLSTIPVYPDDATNITYKITDTLSAGLVFDADTPINVDVVDVAKDGSITVVKNLKEATDYTISYKDNGQTFVISMNGANSDSNLIAWGKEGYRIRVTYSAILGKGAALANVNFGSTGNPNSVKLEYTANLSNIRETDYDTVITYTNKLVIVKTDTLGNRLKGAVFELYRNGVKVDTQTTGDDGIAVFDKIQQGHYVLTEVKAPAGYNKMNDIVFDVEAYNSGSLRIPNTKFEIVKHGNAEVAASYKAIWVVKGECTNAIIVDNCNGTLTTTIKNSSFKLPGSGGMGTTLFTVLGVMLISAAGTMFVVYSRKRKSAAR</sequence>
<accession>A0A078KT99</accession>
<dbReference type="InterPro" id="IPR013783">
    <property type="entry name" value="Ig-like_fold"/>
</dbReference>
<dbReference type="STRING" id="29343.CCDG5_1266"/>
<name>A0A078KT99_9FIRM</name>
<dbReference type="Pfam" id="PF17802">
    <property type="entry name" value="SpaA"/>
    <property type="match status" value="1"/>
</dbReference>
<proteinExistence type="predicted"/>
<organism evidence="5 6">
    <name type="scientific">[Clostridium] cellulosi</name>
    <dbReference type="NCBI Taxonomy" id="29343"/>
    <lineage>
        <taxon>Bacteria</taxon>
        <taxon>Bacillati</taxon>
        <taxon>Bacillota</taxon>
        <taxon>Clostridia</taxon>
        <taxon>Eubacteriales</taxon>
        <taxon>Oscillospiraceae</taxon>
        <taxon>Oscillospiraceae incertae sedis</taxon>
    </lineage>
</organism>
<dbReference type="HOGENOM" id="CLU_028873_3_0_9"/>
<keyword evidence="6" id="KW-1185">Reference proteome</keyword>
<dbReference type="NCBIfam" id="TIGR04226">
    <property type="entry name" value="RrgB_K2N_iso_D2"/>
    <property type="match status" value="1"/>
</dbReference>
<dbReference type="AlphaFoldDB" id="A0A078KT99"/>
<keyword evidence="1" id="KW-0472">Membrane</keyword>
<dbReference type="SUPFAM" id="SSF49478">
    <property type="entry name" value="Cna protein B-type domain"/>
    <property type="match status" value="1"/>
</dbReference>
<dbReference type="Gene3D" id="2.60.40.740">
    <property type="match status" value="1"/>
</dbReference>
<dbReference type="KEGG" id="ccel:CCDG5_1266"/>
<evidence type="ECO:0000256" key="1">
    <source>
        <dbReference type="SAM" id="Phobius"/>
    </source>
</evidence>
<keyword evidence="1" id="KW-0812">Transmembrane</keyword>
<keyword evidence="2" id="KW-0732">Signal</keyword>
<feature type="domain" description="SpaA-like prealbumin fold" evidence="4">
    <location>
        <begin position="355"/>
        <end position="435"/>
    </location>
</feature>
<feature type="signal peptide" evidence="2">
    <location>
        <begin position="1"/>
        <end position="27"/>
    </location>
</feature>
<protein>
    <submittedName>
        <fullName evidence="5">Uncharacterized protein</fullName>
    </submittedName>
</protein>
<feature type="transmembrane region" description="Helical" evidence="1">
    <location>
        <begin position="493"/>
        <end position="516"/>
    </location>
</feature>
<dbReference type="Pfam" id="PF16569">
    <property type="entry name" value="GramPos_pilinBB"/>
    <property type="match status" value="1"/>
</dbReference>
<dbReference type="EMBL" id="LM995447">
    <property type="protein sequence ID" value="CDZ24380.1"/>
    <property type="molecule type" value="Genomic_DNA"/>
</dbReference>
<feature type="chain" id="PRO_5001740532" evidence="2">
    <location>
        <begin position="28"/>
        <end position="525"/>
    </location>
</feature>
<evidence type="ECO:0000313" key="5">
    <source>
        <dbReference type="EMBL" id="CDZ24380.1"/>
    </source>
</evidence>
<evidence type="ECO:0000313" key="6">
    <source>
        <dbReference type="Proteomes" id="UP000032431"/>
    </source>
</evidence>
<dbReference type="InterPro" id="IPR032334">
    <property type="entry name" value="GramPos_pilinBB"/>
</dbReference>
<dbReference type="InterPro" id="IPR041033">
    <property type="entry name" value="SpaA_PFL_dom_1"/>
</dbReference>
<dbReference type="Gene3D" id="2.60.40.10">
    <property type="entry name" value="Immunoglobulins"/>
    <property type="match status" value="2"/>
</dbReference>
<dbReference type="InterPro" id="IPR026466">
    <property type="entry name" value="Fim_isopep_form_D2_dom"/>
</dbReference>
<feature type="domain" description="Gram-positive pilin backbone subunit 2 Cna-B-like" evidence="3">
    <location>
        <begin position="201"/>
        <end position="337"/>
    </location>
</feature>
<evidence type="ECO:0000256" key="2">
    <source>
        <dbReference type="SAM" id="SignalP"/>
    </source>
</evidence>
<dbReference type="PATRIC" id="fig|29343.3.peg.1332"/>
<keyword evidence="1" id="KW-1133">Transmembrane helix</keyword>
<evidence type="ECO:0000259" key="4">
    <source>
        <dbReference type="Pfam" id="PF17802"/>
    </source>
</evidence>
<dbReference type="Proteomes" id="UP000032431">
    <property type="component" value="Chromosome I"/>
</dbReference>
<reference evidence="6" key="1">
    <citation type="submission" date="2014-07" db="EMBL/GenBank/DDBJ databases">
        <authorList>
            <person name="Wibberg D."/>
        </authorList>
    </citation>
    <scope>NUCLEOTIDE SEQUENCE [LARGE SCALE GENOMIC DNA]</scope>
    <source>
        <strain evidence="6">DG5</strain>
    </source>
</reference>